<feature type="chain" id="PRO_5006038967" evidence="1">
    <location>
        <begin position="25"/>
        <end position="252"/>
    </location>
</feature>
<dbReference type="RefSeq" id="WP_054587331.1">
    <property type="nucleotide sequence ID" value="NZ_CP012700.1"/>
</dbReference>
<reference evidence="2 3" key="1">
    <citation type="journal article" date="2015" name="Genome Announc.">
        <title>Complete Genome Sequence of Polypropylene Glycol- and Polyethylene Glycol-Degrading Sphingopyxis macrogoltabida Strain EY-1.</title>
        <authorList>
            <person name="Ohtsubo Y."/>
            <person name="Nagata Y."/>
            <person name="Numata M."/>
            <person name="Tsuchikane K."/>
            <person name="Hosoyama A."/>
            <person name="Yamazoe A."/>
            <person name="Tsuda M."/>
            <person name="Fujita N."/>
            <person name="Kawai F."/>
        </authorList>
    </citation>
    <scope>NUCLEOTIDE SEQUENCE [LARGE SCALE GENOMIC DNA]</scope>
    <source>
        <strain evidence="2 3">EY-1</strain>
    </source>
</reference>
<evidence type="ECO:0000313" key="3">
    <source>
        <dbReference type="Proteomes" id="UP000058074"/>
    </source>
</evidence>
<dbReference type="OrthoDB" id="9793561at2"/>
<dbReference type="PATRIC" id="fig|33050.5.peg.1259"/>
<evidence type="ECO:0000256" key="1">
    <source>
        <dbReference type="SAM" id="SignalP"/>
    </source>
</evidence>
<keyword evidence="1" id="KW-0732">Signal</keyword>
<dbReference type="Proteomes" id="UP000058074">
    <property type="component" value="Chromosome"/>
</dbReference>
<dbReference type="NCBIfam" id="TIGR02001">
    <property type="entry name" value="gcw_chp"/>
    <property type="match status" value="1"/>
</dbReference>
<name>A0A0N9UKM5_SPHMC</name>
<dbReference type="InterPro" id="IPR010239">
    <property type="entry name" value="CHP02001"/>
</dbReference>
<dbReference type="KEGG" id="smag:AN936_06030"/>
<accession>A0A0N9UKM5</accession>
<protein>
    <submittedName>
        <fullName evidence="2">Uncharacterized protein</fullName>
    </submittedName>
</protein>
<dbReference type="EMBL" id="CP012700">
    <property type="protein sequence ID" value="ALH79938.1"/>
    <property type="molecule type" value="Genomic_DNA"/>
</dbReference>
<gene>
    <name evidence="2" type="ORF">AN936_06030</name>
</gene>
<organism evidence="2 3">
    <name type="scientific">Sphingopyxis macrogoltabida</name>
    <name type="common">Sphingomonas macrogoltabidus</name>
    <dbReference type="NCBI Taxonomy" id="33050"/>
    <lineage>
        <taxon>Bacteria</taxon>
        <taxon>Pseudomonadati</taxon>
        <taxon>Pseudomonadota</taxon>
        <taxon>Alphaproteobacteria</taxon>
        <taxon>Sphingomonadales</taxon>
        <taxon>Sphingomonadaceae</taxon>
        <taxon>Sphingopyxis</taxon>
    </lineage>
</organism>
<evidence type="ECO:0000313" key="2">
    <source>
        <dbReference type="EMBL" id="ALH79938.1"/>
    </source>
</evidence>
<dbReference type="Pfam" id="PF09694">
    <property type="entry name" value="Gcw_chp"/>
    <property type="match status" value="1"/>
</dbReference>
<feature type="signal peptide" evidence="1">
    <location>
        <begin position="1"/>
        <end position="24"/>
    </location>
</feature>
<dbReference type="AlphaFoldDB" id="A0A0N9UKM5"/>
<sequence length="252" mass="25822">MKFLSKACLGVLLAASAMSTPAMAEEEEGGVSAGPITVSGGIEVVSDYRFRGISLTGGDVAVQPTLTVSHDSGLYLGAWGSNLEDTPTYGKTEIDIYGGYATEIAPGTEFDIGLTYYGYPGGEKAAGPADYFEIIGKVSHTLGPVEATGTVGYAWDQQSLGGEDSIYLSAGLSAGIPTTPVTLSAQAGYTDGGLGALAPAGHYWDWSIGASASFGPITAGVKYVDTDIPTTGVKAVDKYFDSGVVFSLGFSF</sequence>
<proteinExistence type="predicted"/>